<dbReference type="InterPro" id="IPR012929">
    <property type="entry name" value="Nucleoprot-TPR/MLP1-2_dom"/>
</dbReference>
<comment type="subcellular location">
    <subcellularLocation>
        <location evidence="1">Nucleus</location>
    </subcellularLocation>
</comment>
<sequence>MHIFITDDDLARHSNDASYVAAKADEFIRGLQSELENVRAAADAASITAEQTCSLLEQKFLALSTEFSKLESQNAQLQSSLDDRLSELAQAQAQKHQLHLQSIGKDGEIERLTMEVSELHKSKRQLIELVEQKDLEISEKNATFNGYLDKIVNLTDRAANREARISELEAELARSQATCTRLLQEKELIERHNAWLNDELTAKVDTLMELRRRHADLEEDVSTRLADAERRFNESSSSSKRSMERVKELELKLTSVQEELCSSRDAAAANEERLSAELSTVRYFAADAVEELLGIEDAKALGGCELQVESGGVGNFVQMSICVNADCVGEMHWGSAHVVVQDLVNKLVELYKESSEEWSQKAGELEGVIKALETHLSQVENDYKERLEKEISARKQLEKEAGDLKDKLERCEADIESSRKTNELSLLPFNSYTTERWMDPLNNDDLADGNGMAVSKIPVGVSGTALAASLLRDGWSLAKMYAKYQEAVDAYRHEQLGRKESEAVLQRVLCELEEKAGVILDERVEYERMVESYSVINQKLQHSFSEQANLEKTIQELKADLRRHERGYSLAQKEIVDLQKQVTVLLKECRDIQLRCGSSGHDQVDDSKAIAPVGMDVESDPENAILERLTFKDINGLVEQNVQLRSLVRNLSDQIEDREMVFKEKIEMELKKHTDEAASKVAAVLQRAEEQGHMIESLHTSVAMYKRLYEEEQKLRSSYSRSSDAAPVEDDGRRNRLLLLEDSQEATKKAQEKAAERLRSLEEDLAKSKSDIILLRSERDKMALDAKFARERLDSFVKEFEHQRNEMNGVLSRNVEFSQLIVDHQRKLRESSENLVASEELSRKLNMEVSVLKLEKEILSNAEKRACDEVRSLSERVYRLQATLDTIQSAEEAREEARAAEKRKQEEYVKKIEREWTEAKKELQQERDNVRALTSDREQTLKNAMRQIDDMGKELANTLHAVSAAETRAAVAETKLSELEKKMKVSDAKAASMNDSGISSSISATEVVTDLLMAKDEIQKLKEEARASKEHMLQYKSIAQVNETALKQMEDAHENFKKESEKLKESLENELLSLRGRISELDSEFSKKSEEVASAAVGKAEAFASALAEITCLKEENCSKTSQIVVLESQISALKEDLEKEHERWRASQANYERQVILQSETIQELTKTSQALSLLQQEASDLRKLVDAQKSANDELKSKWEVEKSMIEESKNQAEKKYDELNEQNKLLHSRLEAIHIQLAEKDRNAAGISSGSNAPGLGSDAGLQNVVNYLRRSKEIAETEISLLKQEKLRLQSQLDGALKAAETAQASLHTERSNSRTLLFSEEEIKSLQLQVRELTLLRESNMQLREENKHNFEECQKLREVAQNTKAQSDKLESLLRERQIEVEACKKEIEMDKAEKDHLEKRMSELLERCRNIDVEDYNRMKDDLRQMELMIRTADALRISVLVVSYACSLLSLESVERKGGGCLNNHIVRKHVKARLSYSASRGIIESSRNCSSDSTCSWHLLSNAYFVPVIQFLYCSEKLREKDAEMEGIKNLVSEQQEKILKLEQDLAKSESELNQRERRISDILQTEASLRSELEKQKKLSVQWKKKSEILSKEKEEFSKEKQALIKQIEDLKQGKRLLGNVTGEQVLKEKEEKEHRIQILEKTVERLREELKREKEDLRTEKSKRQITEKAVLDSYKNVEQTKTKLEDKLELHKQVLKRISDELEKLKHAEGNLPEVNFFIYKLISIYLFILLLQVLHLNGYMESAAFISGHDESSDIFLAHIERERECGTSVVQLLSGTILDDLGATYVSAIENFERVALSVSSELGAGVQSVENPLISDASATVTPGQAVPSQAPIVSSVAPHAHLPTKMAEEKERKAPVPKPNVETRKTGRKLVRPRLVRPEEPPSDVEMSEVDGSTSVAKLTPASESETQHNITLFSQPIARKRLASSSSDLNEQPLNQGETSSDVPPPVLKRPKGTDSVQEGSEGQAATPSETVVTLPVMEESAVADLSQGEEEAVAEKEEVETSGEKAEPPKESEQLDDTTQVEPENETNEVAEEILDKPSESGMEIYDGSKDQATAEDNQQLPGEFENEREEGELVAEIEDGADMSNMAGSPETGEVLPDTTPVASPARIDDEAMVPVGMESGEINSPEMITDEKNDEGDIVEEIGEGSDKSNEGGDQIAVETDQSPEAASVAGERTTATAITEMDASKQASSSGADAEEVRQVSPASNTSTVVNLAERARQRAMLRQGGSGAPAVLSPPGARGRGRVLRGRVARGARGGRGGRSGRGQTPGQQG</sequence>
<feature type="compositionally biased region" description="Acidic residues" evidence="5">
    <location>
        <begin position="2152"/>
        <end position="2164"/>
    </location>
</feature>
<dbReference type="OrthoDB" id="343070at2759"/>
<evidence type="ECO:0000313" key="10">
    <source>
        <dbReference type="Proteomes" id="UP000886885"/>
    </source>
</evidence>
<feature type="domain" description="Nucleoprotein TPR/MLP1-2" evidence="6">
    <location>
        <begin position="1109"/>
        <end position="1235"/>
    </location>
</feature>
<reference evidence="9" key="1">
    <citation type="journal article" date="2020" name="bioRxiv">
        <title>Hybrid origin of Populus tomentosa Carr. identified through genome sequencing and phylogenomic analysis.</title>
        <authorList>
            <person name="An X."/>
            <person name="Gao K."/>
            <person name="Chen Z."/>
            <person name="Li J."/>
            <person name="Yang X."/>
            <person name="Yang X."/>
            <person name="Zhou J."/>
            <person name="Guo T."/>
            <person name="Zhao T."/>
            <person name="Huang S."/>
            <person name="Miao D."/>
            <person name="Khan W.U."/>
            <person name="Rao P."/>
            <person name="Ye M."/>
            <person name="Lei B."/>
            <person name="Liao W."/>
            <person name="Wang J."/>
            <person name="Ji L."/>
            <person name="Li Y."/>
            <person name="Guo B."/>
            <person name="Mustafa N.S."/>
            <person name="Li S."/>
            <person name="Yun Q."/>
            <person name="Keller S.R."/>
            <person name="Mao J."/>
            <person name="Zhang R."/>
            <person name="Strauss S.H."/>
        </authorList>
    </citation>
    <scope>NUCLEOTIDE SEQUENCE</scope>
    <source>
        <strain evidence="9">GM15</strain>
        <tissue evidence="9">Leaf</tissue>
    </source>
</reference>
<feature type="coiled-coil region" evidence="4">
    <location>
        <begin position="880"/>
        <end position="1084"/>
    </location>
</feature>
<dbReference type="Pfam" id="PF07926">
    <property type="entry name" value="TPR_MLP1_2"/>
    <property type="match status" value="1"/>
</dbReference>
<evidence type="ECO:0000313" key="9">
    <source>
        <dbReference type="EMBL" id="KAG6765548.1"/>
    </source>
</evidence>
<keyword evidence="10" id="KW-1185">Reference proteome</keyword>
<dbReference type="GO" id="GO:0006406">
    <property type="term" value="P:mRNA export from nucleus"/>
    <property type="evidence" value="ECO:0007669"/>
    <property type="project" value="TreeGrafter"/>
</dbReference>
<feature type="compositionally biased region" description="Acidic residues" evidence="5">
    <location>
        <begin position="2005"/>
        <end position="2019"/>
    </location>
</feature>
<feature type="region of interest" description="Disordered" evidence="5">
    <location>
        <begin position="1861"/>
        <end position="2230"/>
    </location>
</feature>
<feature type="compositionally biased region" description="Polar residues" evidence="5">
    <location>
        <begin position="1972"/>
        <end position="1989"/>
    </location>
</feature>
<organism evidence="9 10">
    <name type="scientific">Populus tomentosa</name>
    <name type="common">Chinese white poplar</name>
    <dbReference type="NCBI Taxonomy" id="118781"/>
    <lineage>
        <taxon>Eukaryota</taxon>
        <taxon>Viridiplantae</taxon>
        <taxon>Streptophyta</taxon>
        <taxon>Embryophyta</taxon>
        <taxon>Tracheophyta</taxon>
        <taxon>Spermatophyta</taxon>
        <taxon>Magnoliopsida</taxon>
        <taxon>eudicotyledons</taxon>
        <taxon>Gunneridae</taxon>
        <taxon>Pentapetalae</taxon>
        <taxon>rosids</taxon>
        <taxon>fabids</taxon>
        <taxon>Malpighiales</taxon>
        <taxon>Salicaceae</taxon>
        <taxon>Saliceae</taxon>
        <taxon>Populus</taxon>
    </lineage>
</organism>
<evidence type="ECO:0000256" key="2">
    <source>
        <dbReference type="ARBA" id="ARBA00023054"/>
    </source>
</evidence>
<feature type="coiled-coil region" evidence="4">
    <location>
        <begin position="744"/>
        <end position="778"/>
    </location>
</feature>
<feature type="domain" description="Nucleoprotein TPR/MPL1" evidence="7">
    <location>
        <begin position="170"/>
        <end position="249"/>
    </location>
</feature>
<feature type="compositionally biased region" description="Acidic residues" evidence="5">
    <location>
        <begin position="2041"/>
        <end position="2051"/>
    </location>
</feature>
<feature type="coiled-coil region" evidence="4">
    <location>
        <begin position="1321"/>
        <end position="1421"/>
    </location>
</feature>
<dbReference type="PANTHER" id="PTHR18898:SF2">
    <property type="entry name" value="NUCLEOPROTEIN TPR"/>
    <property type="match status" value="1"/>
</dbReference>
<proteinExistence type="predicted"/>
<feature type="compositionally biased region" description="Basic and acidic residues" evidence="5">
    <location>
        <begin position="2020"/>
        <end position="2031"/>
    </location>
</feature>
<feature type="compositionally biased region" description="Basic residues" evidence="5">
    <location>
        <begin position="1882"/>
        <end position="1891"/>
    </location>
</feature>
<dbReference type="GO" id="GO:0017056">
    <property type="term" value="F:structural constituent of nuclear pore"/>
    <property type="evidence" value="ECO:0007669"/>
    <property type="project" value="TreeGrafter"/>
</dbReference>
<dbReference type="EMBL" id="JAAWWB010000015">
    <property type="protein sequence ID" value="KAG6765548.1"/>
    <property type="molecule type" value="Genomic_DNA"/>
</dbReference>
<feature type="coiled-coil region" evidence="4">
    <location>
        <begin position="1527"/>
        <end position="1720"/>
    </location>
</feature>
<accession>A0A8X7Z5H1</accession>
<keyword evidence="3" id="KW-0539">Nucleus</keyword>
<feature type="coiled-coil region" evidence="4">
    <location>
        <begin position="1124"/>
        <end position="1232"/>
    </location>
</feature>
<feature type="compositionally biased region" description="Basic residues" evidence="5">
    <location>
        <begin position="2261"/>
        <end position="2272"/>
    </location>
</feature>
<feature type="compositionally biased region" description="Polar residues" evidence="5">
    <location>
        <begin position="1907"/>
        <end position="1931"/>
    </location>
</feature>
<dbReference type="InterPro" id="IPR057577">
    <property type="entry name" value="Nucleoprot-TPR/MLP1_dom"/>
</dbReference>
<dbReference type="Pfam" id="PF25481">
    <property type="entry name" value="Nucleoprot-TPR"/>
    <property type="match status" value="1"/>
</dbReference>
<dbReference type="GO" id="GO:0006606">
    <property type="term" value="P:protein import into nucleus"/>
    <property type="evidence" value="ECO:0007669"/>
    <property type="project" value="InterPro"/>
</dbReference>
<feature type="coiled-coil region" evidence="4">
    <location>
        <begin position="74"/>
        <end position="259"/>
    </location>
</feature>
<feature type="coiled-coil region" evidence="4">
    <location>
        <begin position="540"/>
        <end position="588"/>
    </location>
</feature>
<evidence type="ECO:0000256" key="1">
    <source>
        <dbReference type="ARBA" id="ARBA00004123"/>
    </source>
</evidence>
<feature type="compositionally biased region" description="Polar residues" evidence="5">
    <location>
        <begin position="2069"/>
        <end position="2079"/>
    </location>
</feature>
<feature type="compositionally biased region" description="Polar residues" evidence="5">
    <location>
        <begin position="1940"/>
        <end position="1959"/>
    </location>
</feature>
<evidence type="ECO:0000256" key="4">
    <source>
        <dbReference type="SAM" id="Coils"/>
    </source>
</evidence>
<dbReference type="PANTHER" id="PTHR18898">
    <property type="entry name" value="NUCLEOPROTEIN TPR-RELATED"/>
    <property type="match status" value="1"/>
</dbReference>
<keyword evidence="2 4" id="KW-0175">Coiled coil</keyword>
<name>A0A8X7Z5H1_POPTO</name>
<dbReference type="GO" id="GO:0005643">
    <property type="term" value="C:nuclear pore"/>
    <property type="evidence" value="ECO:0007669"/>
    <property type="project" value="TreeGrafter"/>
</dbReference>
<feature type="region of interest" description="Disordered" evidence="5">
    <location>
        <begin position="2242"/>
        <end position="2292"/>
    </location>
</feature>
<feature type="compositionally biased region" description="Acidic residues" evidence="5">
    <location>
        <begin position="2083"/>
        <end position="2100"/>
    </location>
</feature>
<protein>
    <recommendedName>
        <fullName evidence="11">Nucleoprotein TPR/MLP1 domain-containing protein</fullName>
    </recommendedName>
</protein>
<evidence type="ECO:0008006" key="11">
    <source>
        <dbReference type="Google" id="ProtNLM"/>
    </source>
</evidence>
<dbReference type="Proteomes" id="UP000886885">
    <property type="component" value="Chromosome 8A"/>
</dbReference>
<feature type="domain" description="NUA/TPR/MLP1-2-like" evidence="8">
    <location>
        <begin position="554"/>
        <end position="660"/>
    </location>
</feature>
<feature type="compositionally biased region" description="Gly residues" evidence="5">
    <location>
        <begin position="2274"/>
        <end position="2283"/>
    </location>
</feature>
<evidence type="ECO:0000256" key="3">
    <source>
        <dbReference type="ARBA" id="ARBA00023242"/>
    </source>
</evidence>
<feature type="coiled-coil region" evidence="4">
    <location>
        <begin position="362"/>
        <end position="421"/>
    </location>
</feature>
<evidence type="ECO:0000259" key="8">
    <source>
        <dbReference type="Pfam" id="PF25785"/>
    </source>
</evidence>
<evidence type="ECO:0000259" key="6">
    <source>
        <dbReference type="Pfam" id="PF07926"/>
    </source>
</evidence>
<evidence type="ECO:0000256" key="5">
    <source>
        <dbReference type="SAM" id="MobiDB-lite"/>
    </source>
</evidence>
<dbReference type="InterPro" id="IPR057974">
    <property type="entry name" value="NUA/TPR/MLP1-2-like_dom"/>
</dbReference>
<gene>
    <name evidence="9" type="ORF">POTOM_029594</name>
</gene>
<evidence type="ECO:0000259" key="7">
    <source>
        <dbReference type="Pfam" id="PF25481"/>
    </source>
</evidence>
<dbReference type="Pfam" id="PF25785">
    <property type="entry name" value="TPR"/>
    <property type="match status" value="1"/>
</dbReference>
<comment type="caution">
    <text evidence="9">The sequence shown here is derived from an EMBL/GenBank/DDBJ whole genome shotgun (WGS) entry which is preliminary data.</text>
</comment>